<keyword evidence="1" id="KW-0732">Signal</keyword>
<accession>A0A310SB41</accession>
<feature type="chain" id="PRO_5016236492" evidence="1">
    <location>
        <begin position="19"/>
        <end position="130"/>
    </location>
</feature>
<dbReference type="AlphaFoldDB" id="A0A310SB41"/>
<reference evidence="2" key="1">
    <citation type="journal article" date="2018" name="Ecol. Evol.">
        <title>A subset of chemosensory genes differs between two populations of a specialized leaf beetle after host plant shift.</title>
        <authorList>
            <person name="Wang D."/>
            <person name="Pentzold S."/>
            <person name="Kunert M."/>
            <person name="Groth M."/>
            <person name="Brandt W."/>
            <person name="Pasteels J.M."/>
            <person name="Boland W."/>
            <person name="Burse A."/>
        </authorList>
    </citation>
    <scope>NUCLEOTIDE SEQUENCE</scope>
</reference>
<evidence type="ECO:0000256" key="1">
    <source>
        <dbReference type="SAM" id="SignalP"/>
    </source>
</evidence>
<dbReference type="PANTHER" id="PTHR11257">
    <property type="entry name" value="CHEMOSENSORY PROTEIN-RELATED"/>
    <property type="match status" value="1"/>
</dbReference>
<dbReference type="PANTHER" id="PTHR11257:SF12">
    <property type="entry name" value="EJACULATORY BULB-SPECIFIC PROTEIN 3-RELATED"/>
    <property type="match status" value="1"/>
</dbReference>
<dbReference type="Pfam" id="PF03392">
    <property type="entry name" value="OS-D"/>
    <property type="match status" value="1"/>
</dbReference>
<organism evidence="2">
    <name type="scientific">Chrysomela lapponica</name>
    <name type="common">Leaf beetle</name>
    <dbReference type="NCBI Taxonomy" id="153811"/>
    <lineage>
        <taxon>Eukaryota</taxon>
        <taxon>Metazoa</taxon>
        <taxon>Ecdysozoa</taxon>
        <taxon>Arthropoda</taxon>
        <taxon>Hexapoda</taxon>
        <taxon>Insecta</taxon>
        <taxon>Pterygota</taxon>
        <taxon>Neoptera</taxon>
        <taxon>Endopterygota</taxon>
        <taxon>Coleoptera</taxon>
        <taxon>Polyphaga</taxon>
        <taxon>Cucujiformia</taxon>
        <taxon>Chrysomeloidea</taxon>
        <taxon>Chrysomelidae</taxon>
        <taxon>Chrysomelinae</taxon>
        <taxon>Chrysomelini</taxon>
        <taxon>Chrysomela</taxon>
    </lineage>
</organism>
<dbReference type="Gene3D" id="1.10.2080.10">
    <property type="entry name" value="Insect odorant-binding protein A10/Ejaculatory bulb-specific protein 3"/>
    <property type="match status" value="1"/>
</dbReference>
<dbReference type="InterPro" id="IPR005055">
    <property type="entry name" value="A10/PebIII"/>
</dbReference>
<dbReference type="EMBL" id="GGOB01000025">
    <property type="protein sequence ID" value="MCH29421.1"/>
    <property type="molecule type" value="mRNA"/>
</dbReference>
<feature type="signal peptide" evidence="1">
    <location>
        <begin position="1"/>
        <end position="18"/>
    </location>
</feature>
<dbReference type="InterPro" id="IPR036682">
    <property type="entry name" value="OS_D_A10/PebIII_sf"/>
</dbReference>
<gene>
    <name evidence="2" type="primary">csp05</name>
</gene>
<sequence>MKCVIVLCFVMVCASVMARPEDSKYTSKYDNVDLDAIVKNDRLLRNYVDCLLGKKKCSKDGEQLKGILPDALKTKCSKCSDVQKNGAKKMINHLIKNKRTWWDELEAVYDSDGTYRKEYEAEAKKEGIQL</sequence>
<proteinExistence type="evidence at transcript level"/>
<name>A0A310SB41_CHRLA</name>
<dbReference type="SUPFAM" id="SSF100910">
    <property type="entry name" value="Chemosensory protein Csp2"/>
    <property type="match status" value="1"/>
</dbReference>
<protein>
    <submittedName>
        <fullName evidence="2">Chemosensory protein 05</fullName>
    </submittedName>
</protein>
<evidence type="ECO:0000313" key="2">
    <source>
        <dbReference type="EMBL" id="MCH29421.1"/>
    </source>
</evidence>